<dbReference type="OMA" id="YIPTTRN"/>
<proteinExistence type="predicted"/>
<keyword evidence="1" id="KW-0812">Transmembrane</keyword>
<dbReference type="EMBL" id="LJSK01000204">
    <property type="protein sequence ID" value="KPI85171.1"/>
    <property type="molecule type" value="Genomic_DNA"/>
</dbReference>
<evidence type="ECO:0000313" key="2">
    <source>
        <dbReference type="EMBL" id="KPI85171.1"/>
    </source>
</evidence>
<keyword evidence="1" id="KW-0472">Membrane</keyword>
<dbReference type="OrthoDB" id="270362at2759"/>
<keyword evidence="1" id="KW-1133">Transmembrane helix</keyword>
<organism evidence="2 3">
    <name type="scientific">Leptomonas seymouri</name>
    <dbReference type="NCBI Taxonomy" id="5684"/>
    <lineage>
        <taxon>Eukaryota</taxon>
        <taxon>Discoba</taxon>
        <taxon>Euglenozoa</taxon>
        <taxon>Kinetoplastea</taxon>
        <taxon>Metakinetoplastina</taxon>
        <taxon>Trypanosomatida</taxon>
        <taxon>Trypanosomatidae</taxon>
        <taxon>Leishmaniinae</taxon>
        <taxon>Leptomonas</taxon>
    </lineage>
</organism>
<evidence type="ECO:0000256" key="1">
    <source>
        <dbReference type="SAM" id="Phobius"/>
    </source>
</evidence>
<feature type="transmembrane region" description="Helical" evidence="1">
    <location>
        <begin position="42"/>
        <end position="64"/>
    </location>
</feature>
<evidence type="ECO:0000313" key="3">
    <source>
        <dbReference type="Proteomes" id="UP000038009"/>
    </source>
</evidence>
<name>A0A0N1IJI6_LEPSE</name>
<feature type="transmembrane region" description="Helical" evidence="1">
    <location>
        <begin position="14"/>
        <end position="35"/>
    </location>
</feature>
<protein>
    <submittedName>
        <fullName evidence="2">Uncharacterized protein</fullName>
    </submittedName>
</protein>
<reference evidence="2 3" key="1">
    <citation type="journal article" date="2015" name="PLoS Pathog.">
        <title>Leptomonas seymouri: Adaptations to the Dixenous Life Cycle Analyzed by Genome Sequencing, Transcriptome Profiling and Co-infection with Leishmania donovani.</title>
        <authorList>
            <person name="Kraeva N."/>
            <person name="Butenko A."/>
            <person name="Hlavacova J."/>
            <person name="Kostygov A."/>
            <person name="Myskova J."/>
            <person name="Grybchuk D."/>
            <person name="Lestinova T."/>
            <person name="Votypka J."/>
            <person name="Volf P."/>
            <person name="Opperdoes F."/>
            <person name="Flegontov P."/>
            <person name="Lukes J."/>
            <person name="Yurchenko V."/>
        </authorList>
    </citation>
    <scope>NUCLEOTIDE SEQUENCE [LARGE SCALE GENOMIC DNA]</scope>
    <source>
        <strain evidence="2 3">ATCC 30220</strain>
    </source>
</reference>
<dbReference type="AlphaFoldDB" id="A0A0N1IJI6"/>
<accession>A0A0N1IJI6</accession>
<comment type="caution">
    <text evidence="2">The sequence shown here is derived from an EMBL/GenBank/DDBJ whole genome shotgun (WGS) entry which is preliminary data.</text>
</comment>
<sequence>MQSTVTPGLHFRGWMLMSFISVVLLIIVGIPVAYIPTTRNRTIYVAVVTPVMWLAYNLSAYFILYRPMIHCTSVFGTGACCNTKYADGNNDVSLITKEMYQLNNSLHALKCETAEMKSATTFINQKLRCQGDEGDVQHGRSPVSTNSPVS</sequence>
<dbReference type="Proteomes" id="UP000038009">
    <property type="component" value="Unassembled WGS sequence"/>
</dbReference>
<gene>
    <name evidence="2" type="ORF">ABL78_5759</name>
</gene>
<keyword evidence="3" id="KW-1185">Reference proteome</keyword>
<dbReference type="VEuPathDB" id="TriTrypDB:Lsey_0204_0040"/>